<accession>A0A428MUF8</accession>
<comment type="caution">
    <text evidence="1">The sequence shown here is derived from an EMBL/GenBank/DDBJ whole genome shotgun (WGS) entry which is preliminary data.</text>
</comment>
<sequence>MKQHLCFVTKYYGVPKNGPSTFAHNFIKRVVNDSRYDVTVISGETNQSIYGEKIVSYKSKHHVLDGFKIRKLLKRISKEKKIDIIYFNCFRNAIFSSNIQIPYYLNVNDHHPFIKEKSDIWKKKGGGYLITLK</sequence>
<evidence type="ECO:0000313" key="2">
    <source>
        <dbReference type="Proteomes" id="UP000275076"/>
    </source>
</evidence>
<dbReference type="Proteomes" id="UP000275076">
    <property type="component" value="Unassembled WGS sequence"/>
</dbReference>
<organism evidence="1 2">
    <name type="scientific">Salibacterium salarium</name>
    <dbReference type="NCBI Taxonomy" id="284579"/>
    <lineage>
        <taxon>Bacteria</taxon>
        <taxon>Bacillati</taxon>
        <taxon>Bacillota</taxon>
        <taxon>Bacilli</taxon>
        <taxon>Bacillales</taxon>
        <taxon>Bacillaceae</taxon>
    </lineage>
</organism>
<proteinExistence type="predicted"/>
<dbReference type="RefSeq" id="WP_125561899.1">
    <property type="nucleotide sequence ID" value="NZ_RBVX01000052.1"/>
</dbReference>
<evidence type="ECO:0008006" key="3">
    <source>
        <dbReference type="Google" id="ProtNLM"/>
    </source>
</evidence>
<protein>
    <recommendedName>
        <fullName evidence="3">Glycosyltransferase subfamily 4-like N-terminal domain-containing protein</fullName>
    </recommendedName>
</protein>
<gene>
    <name evidence="1" type="ORF">D7Z54_29500</name>
</gene>
<dbReference type="EMBL" id="RBVX01000052">
    <property type="protein sequence ID" value="RSL29769.1"/>
    <property type="molecule type" value="Genomic_DNA"/>
</dbReference>
<keyword evidence="2" id="KW-1185">Reference proteome</keyword>
<evidence type="ECO:0000313" key="1">
    <source>
        <dbReference type="EMBL" id="RSL29769.1"/>
    </source>
</evidence>
<name>A0A428MUF8_9BACI</name>
<dbReference type="AlphaFoldDB" id="A0A428MUF8"/>
<reference evidence="1 2" key="1">
    <citation type="submission" date="2018-10" db="EMBL/GenBank/DDBJ databases">
        <title>Draft genome sequence of Bacillus salarius IM0101, isolated from a hypersaline soil in Inner Mongolia, China.</title>
        <authorList>
            <person name="Yamprayoonswat W."/>
            <person name="Boonvisut S."/>
            <person name="Jumpathong W."/>
            <person name="Sittihan S."/>
            <person name="Ruangsuj P."/>
            <person name="Wanthongcharoen S."/>
            <person name="Thongpramul N."/>
            <person name="Pimmason S."/>
            <person name="Yu B."/>
            <person name="Yasawong M."/>
        </authorList>
    </citation>
    <scope>NUCLEOTIDE SEQUENCE [LARGE SCALE GENOMIC DNA]</scope>
    <source>
        <strain evidence="1 2">IM0101</strain>
    </source>
</reference>